<dbReference type="PROSITE" id="PS52016">
    <property type="entry name" value="TONB_DEPENDENT_REC_3"/>
    <property type="match status" value="1"/>
</dbReference>
<evidence type="ECO:0000259" key="11">
    <source>
        <dbReference type="Pfam" id="PF00593"/>
    </source>
</evidence>
<keyword evidence="3 8" id="KW-1134">Transmembrane beta strand</keyword>
<dbReference type="InterPro" id="IPR036942">
    <property type="entry name" value="Beta-barrel_TonB_sf"/>
</dbReference>
<dbReference type="SUPFAM" id="SSF49464">
    <property type="entry name" value="Carboxypeptidase regulatory domain-like"/>
    <property type="match status" value="1"/>
</dbReference>
<dbReference type="Pfam" id="PF00593">
    <property type="entry name" value="TonB_dep_Rec_b-barrel"/>
    <property type="match status" value="1"/>
</dbReference>
<gene>
    <name evidence="13" type="ORF">N6H18_03875</name>
</gene>
<dbReference type="InterPro" id="IPR037066">
    <property type="entry name" value="Plug_dom_sf"/>
</dbReference>
<evidence type="ECO:0000256" key="6">
    <source>
        <dbReference type="ARBA" id="ARBA00023136"/>
    </source>
</evidence>
<evidence type="ECO:0000256" key="8">
    <source>
        <dbReference type="PROSITE-ProRule" id="PRU01360"/>
    </source>
</evidence>
<keyword evidence="4 8" id="KW-0812">Transmembrane</keyword>
<keyword evidence="10" id="KW-0732">Signal</keyword>
<feature type="chain" id="PRO_5046565354" evidence="10">
    <location>
        <begin position="29"/>
        <end position="1004"/>
    </location>
</feature>
<evidence type="ECO:0000256" key="7">
    <source>
        <dbReference type="ARBA" id="ARBA00023237"/>
    </source>
</evidence>
<dbReference type="InterPro" id="IPR012910">
    <property type="entry name" value="Plug_dom"/>
</dbReference>
<proteinExistence type="inferred from homology"/>
<dbReference type="InterPro" id="IPR000531">
    <property type="entry name" value="Beta-barrel_TonB"/>
</dbReference>
<organism evidence="13 14">
    <name type="scientific">Reichenbachiella agarivorans</name>
    <dbReference type="NCBI Taxonomy" id="2979464"/>
    <lineage>
        <taxon>Bacteria</taxon>
        <taxon>Pseudomonadati</taxon>
        <taxon>Bacteroidota</taxon>
        <taxon>Cytophagia</taxon>
        <taxon>Cytophagales</taxon>
        <taxon>Reichenbachiellaceae</taxon>
        <taxon>Reichenbachiella</taxon>
    </lineage>
</organism>
<feature type="domain" description="TonB-dependent receptor plug" evidence="12">
    <location>
        <begin position="119"/>
        <end position="224"/>
    </location>
</feature>
<keyword evidence="13" id="KW-0675">Receptor</keyword>
<dbReference type="EMBL" id="CP106679">
    <property type="protein sequence ID" value="UXP33093.1"/>
    <property type="molecule type" value="Genomic_DNA"/>
</dbReference>
<keyword evidence="6 8" id="KW-0472">Membrane</keyword>
<dbReference type="InterPro" id="IPR023997">
    <property type="entry name" value="TonB-dep_OMP_SusC/RagA_CS"/>
</dbReference>
<dbReference type="InterPro" id="IPR023996">
    <property type="entry name" value="TonB-dep_OMP_SusC/RagA"/>
</dbReference>
<keyword evidence="14" id="KW-1185">Reference proteome</keyword>
<dbReference type="Pfam" id="PF07715">
    <property type="entry name" value="Plug"/>
    <property type="match status" value="1"/>
</dbReference>
<evidence type="ECO:0000256" key="1">
    <source>
        <dbReference type="ARBA" id="ARBA00004571"/>
    </source>
</evidence>
<dbReference type="Gene3D" id="2.40.170.20">
    <property type="entry name" value="TonB-dependent receptor, beta-barrel domain"/>
    <property type="match status" value="1"/>
</dbReference>
<dbReference type="InterPro" id="IPR039426">
    <property type="entry name" value="TonB-dep_rcpt-like"/>
</dbReference>
<name>A0ABY6CRH9_9BACT</name>
<dbReference type="Gene3D" id="2.170.130.10">
    <property type="entry name" value="TonB-dependent receptor, plug domain"/>
    <property type="match status" value="1"/>
</dbReference>
<dbReference type="InterPro" id="IPR008969">
    <property type="entry name" value="CarboxyPept-like_regulatory"/>
</dbReference>
<keyword evidence="5 9" id="KW-0798">TonB box</keyword>
<feature type="signal peptide" evidence="10">
    <location>
        <begin position="1"/>
        <end position="28"/>
    </location>
</feature>
<evidence type="ECO:0000256" key="4">
    <source>
        <dbReference type="ARBA" id="ARBA00022692"/>
    </source>
</evidence>
<keyword evidence="7 8" id="KW-0998">Cell outer membrane</keyword>
<feature type="domain" description="TonB-dependent receptor-like beta-barrel" evidence="11">
    <location>
        <begin position="387"/>
        <end position="952"/>
    </location>
</feature>
<comment type="subcellular location">
    <subcellularLocation>
        <location evidence="1 8">Cell outer membrane</location>
        <topology evidence="1 8">Multi-pass membrane protein</topology>
    </subcellularLocation>
</comment>
<sequence>MKRLLLLKSKYMAIGAMCLMSFWSSAQSTVTGVVTSSEDGETIPGATVLVKGTSNGTVTDLDGKYSISAPESATLVFSFVGFEMTEVAVAGRSVVDLALKPDYKQLEEVVVVGYGTVKKSDVSGSLSSVKAEDLNAFPTLSAVQGLQGRAAGVQIQSTNGGQPGAEMSMKIRGGSSINASSAPLVVVDGFVGGEMPPPADIASMEILKDASATAIYGSRAANGVILVTTKTGAVGKTKIDFNSSYSYQQTSNRLDLLQGEDFESYIKEALPAYAYDPTVNTDWQDEIYQAGSILNNQISLSGGGENTKFYISATQYDQTGVVLNSGYERYSITSNVQVKASDRINVGMNLYGRRSTDTGILTQESTGGSASTGVIGAAMRLEPDTAPLDADGNYNFSRIGDNIDNPVNIANSLDREKVTDRFQANGFVDIKILDWLSFKSTLGAGVTSYREGQFASSQLKRGGTTGNASLEFDKSTNLLTENYFTINKELGVHRINWVNGYSYQKRVGENLTASASDFLSESTGYWLLESGAGINPSTSYRDTRILKSYYSRAQYTLSDKYVLTGTIRYDGASNFAKNNKWAFFPSAAVAWNLGDEAFMQSIDAISNFKLRGSYGLTGNQGIGAYQSLATLDPRYSNMVGEGSLILGSVANPDLTWETTAQLDIGFDLGLFGDRVTLTGDYYDKITSDLLFFRPIPSFIGVNSTPSVQLQNYGEVQNQGVELMLTTRNLVGELKWTSNLVFSMNRNQVLSLPDTTTSSYSSTPGHFNINSGWQLLQEGQPVGVYYGFVYEGVTQPGDVLLTGSDAKIGGEQFADLDGDGALTEKDKKIIGNPHPDFTWSFNNDLTYKNFDLNVFIQGVHGNDMMNITRMELESMRGTANASATAADRYRFDNPDGKIPSVDPSRTQKISSRWVEDGSYVRLKNIALGYTVPQSVLEKVRVRSLRFYVSAQNLFTITNYSGLDPETAYGNEGEGTNDGDSNRNLGLDYAGYPNVKTYTVGLNLGF</sequence>
<dbReference type="Pfam" id="PF13715">
    <property type="entry name" value="CarbopepD_reg_2"/>
    <property type="match status" value="1"/>
</dbReference>
<evidence type="ECO:0000256" key="3">
    <source>
        <dbReference type="ARBA" id="ARBA00022452"/>
    </source>
</evidence>
<evidence type="ECO:0000256" key="5">
    <source>
        <dbReference type="ARBA" id="ARBA00023077"/>
    </source>
</evidence>
<accession>A0ABY6CRH9</accession>
<evidence type="ECO:0000313" key="13">
    <source>
        <dbReference type="EMBL" id="UXP33093.1"/>
    </source>
</evidence>
<dbReference type="NCBIfam" id="TIGR04057">
    <property type="entry name" value="SusC_RagA_signa"/>
    <property type="match status" value="1"/>
</dbReference>
<dbReference type="RefSeq" id="WP_262310522.1">
    <property type="nucleotide sequence ID" value="NZ_CP106679.1"/>
</dbReference>
<evidence type="ECO:0000256" key="9">
    <source>
        <dbReference type="RuleBase" id="RU003357"/>
    </source>
</evidence>
<evidence type="ECO:0000256" key="10">
    <source>
        <dbReference type="SAM" id="SignalP"/>
    </source>
</evidence>
<dbReference type="SUPFAM" id="SSF56935">
    <property type="entry name" value="Porins"/>
    <property type="match status" value="1"/>
</dbReference>
<dbReference type="NCBIfam" id="TIGR04056">
    <property type="entry name" value="OMP_RagA_SusC"/>
    <property type="match status" value="1"/>
</dbReference>
<keyword evidence="2 8" id="KW-0813">Transport</keyword>
<evidence type="ECO:0000313" key="14">
    <source>
        <dbReference type="Proteomes" id="UP001065174"/>
    </source>
</evidence>
<comment type="similarity">
    <text evidence="8 9">Belongs to the TonB-dependent receptor family.</text>
</comment>
<dbReference type="Proteomes" id="UP001065174">
    <property type="component" value="Chromosome"/>
</dbReference>
<evidence type="ECO:0000259" key="12">
    <source>
        <dbReference type="Pfam" id="PF07715"/>
    </source>
</evidence>
<protein>
    <submittedName>
        <fullName evidence="13">TonB-dependent receptor</fullName>
    </submittedName>
</protein>
<evidence type="ECO:0000256" key="2">
    <source>
        <dbReference type="ARBA" id="ARBA00022448"/>
    </source>
</evidence>
<reference evidence="13" key="1">
    <citation type="submission" date="2022-09" db="EMBL/GenBank/DDBJ databases">
        <title>Comparative genomics and taxonomic characterization of three novel marine species of genus Reichenbachiella exhibiting antioxidant and polysaccharide degradation activities.</title>
        <authorList>
            <person name="Muhammad N."/>
            <person name="Lee Y.-J."/>
            <person name="Ko J."/>
            <person name="Kim S.-G."/>
        </authorList>
    </citation>
    <scope>NUCLEOTIDE SEQUENCE</scope>
    <source>
        <strain evidence="13">BKB1-1</strain>
    </source>
</reference>
<dbReference type="Gene3D" id="2.60.40.1120">
    <property type="entry name" value="Carboxypeptidase-like, regulatory domain"/>
    <property type="match status" value="1"/>
</dbReference>